<dbReference type="RefSeq" id="WP_227324121.1">
    <property type="nucleotide sequence ID" value="NZ_JAESVB010000039.1"/>
</dbReference>
<evidence type="ECO:0000256" key="1">
    <source>
        <dbReference type="ARBA" id="ARBA00004651"/>
    </source>
</evidence>
<dbReference type="InterPro" id="IPR051539">
    <property type="entry name" value="T4SS-coupling_protein"/>
</dbReference>
<evidence type="ECO:0000313" key="10">
    <source>
        <dbReference type="EMBL" id="MCB8878476.1"/>
    </source>
</evidence>
<comment type="subcellular location">
    <subcellularLocation>
        <location evidence="1">Cell membrane</location>
        <topology evidence="1">Multi-pass membrane protein</topology>
    </subcellularLocation>
</comment>
<evidence type="ECO:0000256" key="2">
    <source>
        <dbReference type="ARBA" id="ARBA00008806"/>
    </source>
</evidence>
<dbReference type="CDD" id="cd01127">
    <property type="entry name" value="TrwB_TraG_TraD_VirD4"/>
    <property type="match status" value="1"/>
</dbReference>
<dbReference type="SUPFAM" id="SSF52540">
    <property type="entry name" value="P-loop containing nucleoside triphosphate hydrolases"/>
    <property type="match status" value="1"/>
</dbReference>
<proteinExistence type="inferred from homology"/>
<sequence>MRTLLSLALVLLLGSWVSAHADSLADVERPSSSIPGCLNDWAVPNLPDGTHTCEGTAVAQIWKERAASVASASDVVTGASRDPNRTDKQAVIDALNVLAASADVIAATYHPQASDENRFADMLAWMRQRFQDFQLPIPASLGDGFRILQKRLADPRLLIVDRNAVYDRGAMMVAAFNEAVVETSDSIAPETDAAVFRAHQAAVAGAQAADEGKIDTDAASTAIAKAAGPDDAGIAETQSDILQASIAAHPNQSHYLPRTWRRLSAIPSGLLGLVVVCAVFMLFSLKRNTATYGFRHALGYSLVIVVAAAISWLVAFLPFAVGIFPNGIWVAVVWLMLFVILLFGWRRFVPAWVKASFMGQGSSTHGTAHFSAVKEATDRNHLAPGAPSDAFALGWLHGTGKLADGRFRQDGHILTCAPTGAGKGIGAVIPNLLDYPGSAFVLDFKGENYAVTAGARRAAGQDVFLIDPFGITGAPSHGMNWLDALDPEDPDVVALAGAMAEMLIAPTSKETDPHWTETARELVRGLLIYVAGLPPERRCMNELRTILTGSEDDWAETLAHMLDDPLRGHRIVARTATAHLNRPERERASVLSTATRHTAWLDDPRLAATLSRSDFDLRDLKRRRMTVYIALPPDRLRPSLGFVRGFIGLALNAMTATQGKPEARVAFFLDEFGQLGRMDSLADNITILRGYGAQFWLFVQDLSQLKAVYPRWQSFLANTTQQFFGTADYDTAKYLSDALGQFTVSFTTSGSSTSTGYGQHGGSVSSNEHVQSRSLMTPDEVMRLGPEQPIVMISREAPYLLFRLNYLTDAPYAGKFDPNPMHLAKAGE</sequence>
<keyword evidence="9" id="KW-0732">Signal</keyword>
<feature type="region of interest" description="Disordered" evidence="7">
    <location>
        <begin position="753"/>
        <end position="772"/>
    </location>
</feature>
<evidence type="ECO:0000313" key="11">
    <source>
        <dbReference type="Proteomes" id="UP000708298"/>
    </source>
</evidence>
<accession>A0A964E1K9</accession>
<dbReference type="AlphaFoldDB" id="A0A964E1K9"/>
<protein>
    <submittedName>
        <fullName evidence="10">Type IV secretory system conjugative DNA transfer family protein</fullName>
    </submittedName>
</protein>
<feature type="transmembrane region" description="Helical" evidence="8">
    <location>
        <begin position="265"/>
        <end position="285"/>
    </location>
</feature>
<gene>
    <name evidence="10" type="ORF">ASILVAE211_25090</name>
</gene>
<dbReference type="EMBL" id="JAESVB010000039">
    <property type="protein sequence ID" value="MCB8878476.1"/>
    <property type="molecule type" value="Genomic_DNA"/>
</dbReference>
<evidence type="ECO:0000256" key="3">
    <source>
        <dbReference type="ARBA" id="ARBA00022475"/>
    </source>
</evidence>
<comment type="caution">
    <text evidence="10">The sequence shown here is derived from an EMBL/GenBank/DDBJ whole genome shotgun (WGS) entry which is preliminary data.</text>
</comment>
<keyword evidence="4 8" id="KW-0812">Transmembrane</keyword>
<keyword evidence="11" id="KW-1185">Reference proteome</keyword>
<dbReference type="InterPro" id="IPR027417">
    <property type="entry name" value="P-loop_NTPase"/>
</dbReference>
<keyword evidence="5 8" id="KW-1133">Transmembrane helix</keyword>
<evidence type="ECO:0000256" key="9">
    <source>
        <dbReference type="SAM" id="SignalP"/>
    </source>
</evidence>
<comment type="similarity">
    <text evidence="2">Belongs to the VirD4/TraG family.</text>
</comment>
<feature type="signal peptide" evidence="9">
    <location>
        <begin position="1"/>
        <end position="21"/>
    </location>
</feature>
<dbReference type="PANTHER" id="PTHR37937">
    <property type="entry name" value="CONJUGATIVE TRANSFER: DNA TRANSPORT"/>
    <property type="match status" value="1"/>
</dbReference>
<dbReference type="Proteomes" id="UP000708298">
    <property type="component" value="Unassembled WGS sequence"/>
</dbReference>
<keyword evidence="3" id="KW-1003">Cell membrane</keyword>
<dbReference type="PANTHER" id="PTHR37937:SF1">
    <property type="entry name" value="CONJUGATIVE TRANSFER: DNA TRANSPORT"/>
    <property type="match status" value="1"/>
</dbReference>
<dbReference type="Gene3D" id="3.40.50.300">
    <property type="entry name" value="P-loop containing nucleotide triphosphate hydrolases"/>
    <property type="match status" value="1"/>
</dbReference>
<name>A0A964E1K9_9PROT</name>
<organism evidence="10 11">
    <name type="scientific">Acidisoma silvae</name>
    <dbReference type="NCBI Taxonomy" id="2802396"/>
    <lineage>
        <taxon>Bacteria</taxon>
        <taxon>Pseudomonadati</taxon>
        <taxon>Pseudomonadota</taxon>
        <taxon>Alphaproteobacteria</taxon>
        <taxon>Acetobacterales</taxon>
        <taxon>Acidocellaceae</taxon>
        <taxon>Acidisoma</taxon>
    </lineage>
</organism>
<dbReference type="Pfam" id="PF02534">
    <property type="entry name" value="T4SS-DNA_transf"/>
    <property type="match status" value="1"/>
</dbReference>
<dbReference type="InterPro" id="IPR003688">
    <property type="entry name" value="TraG/VirD4"/>
</dbReference>
<feature type="transmembrane region" description="Helical" evidence="8">
    <location>
        <begin position="327"/>
        <end position="345"/>
    </location>
</feature>
<evidence type="ECO:0000256" key="6">
    <source>
        <dbReference type="ARBA" id="ARBA00023136"/>
    </source>
</evidence>
<reference evidence="10" key="2">
    <citation type="submission" date="2021-01" db="EMBL/GenBank/DDBJ databases">
        <authorList>
            <person name="Mieszkin S."/>
            <person name="Pouder E."/>
            <person name="Alain K."/>
        </authorList>
    </citation>
    <scope>NUCLEOTIDE SEQUENCE</scope>
    <source>
        <strain evidence="10">HW T2.11</strain>
    </source>
</reference>
<dbReference type="GO" id="GO:0005886">
    <property type="term" value="C:plasma membrane"/>
    <property type="evidence" value="ECO:0007669"/>
    <property type="project" value="UniProtKB-SubCell"/>
</dbReference>
<feature type="transmembrane region" description="Helical" evidence="8">
    <location>
        <begin position="297"/>
        <end position="321"/>
    </location>
</feature>
<evidence type="ECO:0000256" key="8">
    <source>
        <dbReference type="SAM" id="Phobius"/>
    </source>
</evidence>
<evidence type="ECO:0000256" key="7">
    <source>
        <dbReference type="SAM" id="MobiDB-lite"/>
    </source>
</evidence>
<evidence type="ECO:0000256" key="4">
    <source>
        <dbReference type="ARBA" id="ARBA00022692"/>
    </source>
</evidence>
<keyword evidence="6 8" id="KW-0472">Membrane</keyword>
<feature type="chain" id="PRO_5037834782" evidence="9">
    <location>
        <begin position="22"/>
        <end position="828"/>
    </location>
</feature>
<evidence type="ECO:0000256" key="5">
    <source>
        <dbReference type="ARBA" id="ARBA00022989"/>
    </source>
</evidence>
<reference evidence="10" key="1">
    <citation type="journal article" date="2021" name="Microorganisms">
        <title>Acidisoma silvae sp. nov. and Acidisomacellulosilytica sp. nov., Two Acidophilic Bacteria Isolated from Decaying Wood, Hydrolyzing Cellulose and Producing Poly-3-hydroxybutyrate.</title>
        <authorList>
            <person name="Mieszkin S."/>
            <person name="Pouder E."/>
            <person name="Uroz S."/>
            <person name="Simon-Colin C."/>
            <person name="Alain K."/>
        </authorList>
    </citation>
    <scope>NUCLEOTIDE SEQUENCE</scope>
    <source>
        <strain evidence="10">HW T2.11</strain>
    </source>
</reference>